<comment type="caution">
    <text evidence="1">The sequence shown here is derived from an EMBL/GenBank/DDBJ whole genome shotgun (WGS) entry which is preliminary data.</text>
</comment>
<accession>F0IND4</accession>
<organism evidence="1 2">
    <name type="scientific">Streptococcus sanguinis SK150</name>
    <dbReference type="NCBI Taxonomy" id="888811"/>
    <lineage>
        <taxon>Bacteria</taxon>
        <taxon>Bacillati</taxon>
        <taxon>Bacillota</taxon>
        <taxon>Bacilli</taxon>
        <taxon>Lactobacillales</taxon>
        <taxon>Streptococcaceae</taxon>
        <taxon>Streptococcus</taxon>
    </lineage>
</organism>
<proteinExistence type="predicted"/>
<gene>
    <name evidence="1" type="ORF">HMPREF9383_1638</name>
</gene>
<evidence type="ECO:0000313" key="2">
    <source>
        <dbReference type="Proteomes" id="UP000003530"/>
    </source>
</evidence>
<sequence length="50" mass="5734">MPAGLLSLKRSGNTSKLQKKLDTLFYMWYDYIDFGLEGSEKNVKNSSTQE</sequence>
<evidence type="ECO:0000313" key="1">
    <source>
        <dbReference type="EMBL" id="EGD35862.1"/>
    </source>
</evidence>
<dbReference type="AlphaFoldDB" id="F0IND4"/>
<protein>
    <submittedName>
        <fullName evidence="1">Uncharacterized protein</fullName>
    </submittedName>
</protein>
<dbReference type="HOGENOM" id="CLU_3123395_0_0_9"/>
<dbReference type="EMBL" id="AEXY01000022">
    <property type="protein sequence ID" value="EGD35862.1"/>
    <property type="molecule type" value="Genomic_DNA"/>
</dbReference>
<dbReference type="Proteomes" id="UP000003530">
    <property type="component" value="Unassembled WGS sequence"/>
</dbReference>
<name>F0IND4_STRSA</name>
<reference evidence="1 2" key="1">
    <citation type="submission" date="2011-02" db="EMBL/GenBank/DDBJ databases">
        <authorList>
            <person name="Muzny D."/>
            <person name="Qin X."/>
            <person name="Deng J."/>
            <person name="Jiang H."/>
            <person name="Liu Y."/>
            <person name="Qu J."/>
            <person name="Song X.-Z."/>
            <person name="Zhang L."/>
            <person name="Thornton R."/>
            <person name="Coyle M."/>
            <person name="Francisco L."/>
            <person name="Jackson L."/>
            <person name="Javaid M."/>
            <person name="Korchina V."/>
            <person name="Kovar C."/>
            <person name="Mata R."/>
            <person name="Mathew T."/>
            <person name="Ngo R."/>
            <person name="Nguyen L."/>
            <person name="Nguyen N."/>
            <person name="Okwuonu G."/>
            <person name="Ongeri F."/>
            <person name="Pham C."/>
            <person name="Simmons D."/>
            <person name="Wilczek-Boney K."/>
            <person name="Hale W."/>
            <person name="Jakkamsetti A."/>
            <person name="Pham P."/>
            <person name="Ruth R."/>
            <person name="San Lucas F."/>
            <person name="Warren J."/>
            <person name="Zhang J."/>
            <person name="Zhao Z."/>
            <person name="Zhou C."/>
            <person name="Zhu D."/>
            <person name="Lee S."/>
            <person name="Bess C."/>
            <person name="Blankenburg K."/>
            <person name="Forbes L."/>
            <person name="Fu Q."/>
            <person name="Gubbala S."/>
            <person name="Hirani K."/>
            <person name="Jayaseelan J.C."/>
            <person name="Lara F."/>
            <person name="Munidasa M."/>
            <person name="Palculict T."/>
            <person name="Patil S."/>
            <person name="Pu L.-L."/>
            <person name="Saada N."/>
            <person name="Tang L."/>
            <person name="Weissenberger G."/>
            <person name="Zhu Y."/>
            <person name="Hemphill L."/>
            <person name="Shang Y."/>
            <person name="Youmans B."/>
            <person name="Ayvaz T."/>
            <person name="Ross M."/>
            <person name="Santibanez J."/>
            <person name="Aqrawi P."/>
            <person name="Gross S."/>
            <person name="Joshi V."/>
            <person name="Fowler G."/>
            <person name="Nazareth L."/>
            <person name="Reid J."/>
            <person name="Worley K."/>
            <person name="Petrosino J."/>
            <person name="Highlander S."/>
            <person name="Gibbs R."/>
        </authorList>
    </citation>
    <scope>NUCLEOTIDE SEQUENCE [LARGE SCALE GENOMIC DNA]</scope>
    <source>
        <strain evidence="1 2">SK150</strain>
    </source>
</reference>